<dbReference type="RefSeq" id="WP_376918751.1">
    <property type="nucleotide sequence ID" value="NZ_JBHRSW010000005.1"/>
</dbReference>
<keyword evidence="2" id="KW-1185">Reference proteome</keyword>
<dbReference type="Proteomes" id="UP001595478">
    <property type="component" value="Unassembled WGS sequence"/>
</dbReference>
<organism evidence="1 2">
    <name type="scientific">Agaribacter flavus</name>
    <dbReference type="NCBI Taxonomy" id="1902781"/>
    <lineage>
        <taxon>Bacteria</taxon>
        <taxon>Pseudomonadati</taxon>
        <taxon>Pseudomonadota</taxon>
        <taxon>Gammaproteobacteria</taxon>
        <taxon>Alteromonadales</taxon>
        <taxon>Alteromonadaceae</taxon>
        <taxon>Agaribacter</taxon>
    </lineage>
</organism>
<evidence type="ECO:0000313" key="1">
    <source>
        <dbReference type="EMBL" id="MFC3120616.1"/>
    </source>
</evidence>
<proteinExistence type="predicted"/>
<comment type="caution">
    <text evidence="1">The sequence shown here is derived from an EMBL/GenBank/DDBJ whole genome shotgun (WGS) entry which is preliminary data.</text>
</comment>
<name>A0ABV7FMI1_9ALTE</name>
<protein>
    <submittedName>
        <fullName evidence="1">Uncharacterized protein</fullName>
    </submittedName>
</protein>
<reference evidence="2" key="1">
    <citation type="journal article" date="2019" name="Int. J. Syst. Evol. Microbiol.">
        <title>The Global Catalogue of Microorganisms (GCM) 10K type strain sequencing project: providing services to taxonomists for standard genome sequencing and annotation.</title>
        <authorList>
            <consortium name="The Broad Institute Genomics Platform"/>
            <consortium name="The Broad Institute Genome Sequencing Center for Infectious Disease"/>
            <person name="Wu L."/>
            <person name="Ma J."/>
        </authorList>
    </citation>
    <scope>NUCLEOTIDE SEQUENCE [LARGE SCALE GENOMIC DNA]</scope>
    <source>
        <strain evidence="2">KCTC 52473</strain>
    </source>
</reference>
<sequence>MNRDISLLPAEMPLPRAPKVALKDGTNCIPQHYLSYKHSLSSVQHIASFLDFDPAYLFFVDEDNAGIYLQIGIVGADNYTPHEQQEPKIVYGRKWRIESNQPSSEIIQTAFLAVQKAREHEIRELIKWRYDGVVTTPFSCHHDLPLMAMSKHTHVESQNEALSEGDVSRLLAQLRYDHACFSLENMVKLAGDNVAVALKLKPSSHTQLPELSEETTLTCLCESLTLDHFLYSLVDALINLSNRLVEDKFRFKGFARFSRNNSIVSIASLSATTRYFGNMADVDGFADTLSMANYETDYARVPAMPEGTLGEKIAQQMKAFNITQGIMPRGAKNELYR</sequence>
<accession>A0ABV7FMI1</accession>
<gene>
    <name evidence="1" type="ORF">ACFOHL_03185</name>
</gene>
<dbReference type="EMBL" id="JBHRSW010000005">
    <property type="protein sequence ID" value="MFC3120616.1"/>
    <property type="molecule type" value="Genomic_DNA"/>
</dbReference>
<evidence type="ECO:0000313" key="2">
    <source>
        <dbReference type="Proteomes" id="UP001595478"/>
    </source>
</evidence>